<evidence type="ECO:0000313" key="1">
    <source>
        <dbReference type="EMBL" id="EQD36607.1"/>
    </source>
</evidence>
<keyword evidence="1" id="KW-0723">Serine/threonine-protein kinase</keyword>
<proteinExistence type="predicted"/>
<accession>T0YXF2</accession>
<dbReference type="EMBL" id="AUZX01013131">
    <property type="protein sequence ID" value="EQD36607.1"/>
    <property type="molecule type" value="Genomic_DNA"/>
</dbReference>
<reference evidence="1" key="2">
    <citation type="journal article" date="2014" name="ISME J.">
        <title>Microbial stratification in low pH oxic and suboxic macroscopic growths along an acid mine drainage.</title>
        <authorList>
            <person name="Mendez-Garcia C."/>
            <person name="Mesa V."/>
            <person name="Sprenger R.R."/>
            <person name="Richter M."/>
            <person name="Diez M.S."/>
            <person name="Solano J."/>
            <person name="Bargiela R."/>
            <person name="Golyshina O.V."/>
            <person name="Manteca A."/>
            <person name="Ramos J.L."/>
            <person name="Gallego J.R."/>
            <person name="Llorente I."/>
            <person name="Martins Dos Santos V.A."/>
            <person name="Jensen O.N."/>
            <person name="Pelaez A.I."/>
            <person name="Sanchez J."/>
            <person name="Ferrer M."/>
        </authorList>
    </citation>
    <scope>NUCLEOTIDE SEQUENCE</scope>
</reference>
<feature type="non-terminal residue" evidence="1">
    <location>
        <position position="59"/>
    </location>
</feature>
<keyword evidence="1" id="KW-0418">Kinase</keyword>
<name>T0YXF2_9ZZZZ</name>
<gene>
    <name evidence="1" type="ORF">B1A_17837</name>
</gene>
<organism evidence="1">
    <name type="scientific">mine drainage metagenome</name>
    <dbReference type="NCBI Taxonomy" id="410659"/>
    <lineage>
        <taxon>unclassified sequences</taxon>
        <taxon>metagenomes</taxon>
        <taxon>ecological metagenomes</taxon>
    </lineage>
</organism>
<dbReference type="GO" id="GO:0004674">
    <property type="term" value="F:protein serine/threonine kinase activity"/>
    <property type="evidence" value="ECO:0007669"/>
    <property type="project" value="UniProtKB-KW"/>
</dbReference>
<keyword evidence="1" id="KW-0808">Transferase</keyword>
<reference evidence="1" key="1">
    <citation type="submission" date="2013-08" db="EMBL/GenBank/DDBJ databases">
        <authorList>
            <person name="Mendez C."/>
            <person name="Richter M."/>
            <person name="Ferrer M."/>
            <person name="Sanchez J."/>
        </authorList>
    </citation>
    <scope>NUCLEOTIDE SEQUENCE</scope>
</reference>
<sequence length="59" mass="6735">MKGDILGGRYQLDDRIGGGGMAWVWRAEDTLLHRAVAIKVLREEFAGDEAFVRRFRQEA</sequence>
<comment type="caution">
    <text evidence="1">The sequence shown here is derived from an EMBL/GenBank/DDBJ whole genome shotgun (WGS) entry which is preliminary data.</text>
</comment>
<dbReference type="Gene3D" id="3.30.200.20">
    <property type="entry name" value="Phosphorylase Kinase, domain 1"/>
    <property type="match status" value="1"/>
</dbReference>
<dbReference type="InterPro" id="IPR011009">
    <property type="entry name" value="Kinase-like_dom_sf"/>
</dbReference>
<protein>
    <submittedName>
        <fullName evidence="1">Serine/threonine protein kinase</fullName>
    </submittedName>
</protein>
<dbReference type="SUPFAM" id="SSF56112">
    <property type="entry name" value="Protein kinase-like (PK-like)"/>
    <property type="match status" value="1"/>
</dbReference>
<dbReference type="AlphaFoldDB" id="T0YXF2"/>